<dbReference type="PANTHER" id="PTHR43098">
    <property type="entry name" value="L-ORNITHINE N(5)-MONOOXYGENASE-RELATED"/>
    <property type="match status" value="1"/>
</dbReference>
<comment type="caution">
    <text evidence="8">The sequence shown here is derived from an EMBL/GenBank/DDBJ whole genome shotgun (WGS) entry which is preliminary data.</text>
</comment>
<dbReference type="InterPro" id="IPR020946">
    <property type="entry name" value="Flavin_mOase-like"/>
</dbReference>
<sequence length="547" mass="62039">MTVPNSTPSTTPINADIIVVGGGFGGCYALHYLRNEDYNVKLLEAGSDFGGVWHFNRYPGARVDSDMPLYQFSLPKAWESFNFSQRFPDHRELRQYFSHIAEALDLRKDSIFNTRVVKSSFDSKSSTWSLTAENGLTTKSRYVVFATGSTNKAYIPRFPGLDTFTGKVIHPAAWPKDVDLRGKRIGIIGQGASGLQILQELAKEDYEVTVFVRTPPNCFPMEQRSLSRADSDLQKIFYDALFRHAKEAHDQATAYSTLPGSFYDFSPEERRQRYEELWARGSYAILGMTYPELYFDKTANAELYQYWAERVRSRITDPVKRDIMAPLEQFQWIGMKRPSLETNYYEMIDRTNVKLVNLKKSPIKKFTGTGIVTGQDVEEAHDLDVVIFATGYDNVTGSLYGMNIQDKHGQPIQKKWEDGISTYLGMMIPETPNAFLLYGPQAPSGLANAPPFLEVQVEWIAEVLKKLRAEKILSIEATTEAAGAYSQTHLQIYDQSLMKETPSWWNGSNIPGKKKEPLFWVGGVKAWKALTLEGLKGWSNYVVTRQE</sequence>
<dbReference type="AlphaFoldDB" id="A0A0M9EMY5"/>
<dbReference type="SUPFAM" id="SSF51905">
    <property type="entry name" value="FAD/NAD(P)-binding domain"/>
    <property type="match status" value="2"/>
</dbReference>
<evidence type="ECO:0000313" key="8">
    <source>
        <dbReference type="EMBL" id="KPA36010.1"/>
    </source>
</evidence>
<accession>A0A0M9EMY5</accession>
<evidence type="ECO:0000256" key="6">
    <source>
        <dbReference type="ARBA" id="ARBA00023002"/>
    </source>
</evidence>
<keyword evidence="6" id="KW-0560">Oxidoreductase</keyword>
<keyword evidence="7 8" id="KW-0503">Monooxygenase</keyword>
<gene>
    <name evidence="8" type="ORF">FLAG1_11247</name>
</gene>
<evidence type="ECO:0000256" key="2">
    <source>
        <dbReference type="ARBA" id="ARBA00010139"/>
    </source>
</evidence>
<dbReference type="GO" id="GO:0050661">
    <property type="term" value="F:NADP binding"/>
    <property type="evidence" value="ECO:0007669"/>
    <property type="project" value="InterPro"/>
</dbReference>
<keyword evidence="9" id="KW-1185">Reference proteome</keyword>
<evidence type="ECO:0000256" key="5">
    <source>
        <dbReference type="ARBA" id="ARBA00022857"/>
    </source>
</evidence>
<evidence type="ECO:0000313" key="9">
    <source>
        <dbReference type="Proteomes" id="UP000037904"/>
    </source>
</evidence>
<reference evidence="8 9" key="1">
    <citation type="submission" date="2015-04" db="EMBL/GenBank/DDBJ databases">
        <title>The draft genome sequence of Fusarium langsethiae, a T-2/HT-2 mycotoxin producer.</title>
        <authorList>
            <person name="Lysoe E."/>
            <person name="Divon H.H."/>
            <person name="Terzi V."/>
            <person name="Orru L."/>
            <person name="Lamontanara A."/>
            <person name="Kolseth A.-K."/>
            <person name="Frandsen R.J."/>
            <person name="Nielsen K."/>
            <person name="Thrane U."/>
        </authorList>
    </citation>
    <scope>NUCLEOTIDE SEQUENCE [LARGE SCALE GENOMIC DNA]</scope>
    <source>
        <strain evidence="8 9">Fl201059</strain>
    </source>
</reference>
<comment type="cofactor">
    <cofactor evidence="1">
        <name>FAD</name>
        <dbReference type="ChEBI" id="CHEBI:57692"/>
    </cofactor>
</comment>
<dbReference type="EMBL" id="JXCE01000791">
    <property type="protein sequence ID" value="KPA36010.1"/>
    <property type="molecule type" value="Genomic_DNA"/>
</dbReference>
<dbReference type="Proteomes" id="UP000037904">
    <property type="component" value="Unassembled WGS sequence"/>
</dbReference>
<dbReference type="Gene3D" id="3.50.50.60">
    <property type="entry name" value="FAD/NAD(P)-binding domain"/>
    <property type="match status" value="2"/>
</dbReference>
<dbReference type="GO" id="GO:0004499">
    <property type="term" value="F:N,N-dimethylaniline monooxygenase activity"/>
    <property type="evidence" value="ECO:0007669"/>
    <property type="project" value="InterPro"/>
</dbReference>
<comment type="similarity">
    <text evidence="2">Belongs to the FAD-binding monooxygenase family.</text>
</comment>
<name>A0A0M9EMY5_FUSLA</name>
<dbReference type="PANTHER" id="PTHR43098:SF3">
    <property type="entry name" value="L-ORNITHINE N(5)-MONOOXYGENASE-RELATED"/>
    <property type="match status" value="1"/>
</dbReference>
<dbReference type="PRINTS" id="PR00411">
    <property type="entry name" value="PNDRDTASEI"/>
</dbReference>
<protein>
    <submittedName>
        <fullName evidence="8">Steroid monooxygenase</fullName>
    </submittedName>
</protein>
<dbReference type="InterPro" id="IPR050775">
    <property type="entry name" value="FAD-binding_Monooxygenases"/>
</dbReference>
<dbReference type="Pfam" id="PF00743">
    <property type="entry name" value="FMO-like"/>
    <property type="match status" value="1"/>
</dbReference>
<keyword evidence="5" id="KW-0521">NADP</keyword>
<keyword evidence="4" id="KW-0274">FAD</keyword>
<organism evidence="8 9">
    <name type="scientific">Fusarium langsethiae</name>
    <dbReference type="NCBI Taxonomy" id="179993"/>
    <lineage>
        <taxon>Eukaryota</taxon>
        <taxon>Fungi</taxon>
        <taxon>Dikarya</taxon>
        <taxon>Ascomycota</taxon>
        <taxon>Pezizomycotina</taxon>
        <taxon>Sordariomycetes</taxon>
        <taxon>Hypocreomycetidae</taxon>
        <taxon>Hypocreales</taxon>
        <taxon>Nectriaceae</taxon>
        <taxon>Fusarium</taxon>
    </lineage>
</organism>
<evidence type="ECO:0000256" key="3">
    <source>
        <dbReference type="ARBA" id="ARBA00022630"/>
    </source>
</evidence>
<keyword evidence="3" id="KW-0285">Flavoprotein</keyword>
<proteinExistence type="inferred from homology"/>
<evidence type="ECO:0000256" key="7">
    <source>
        <dbReference type="ARBA" id="ARBA00023033"/>
    </source>
</evidence>
<evidence type="ECO:0000256" key="1">
    <source>
        <dbReference type="ARBA" id="ARBA00001974"/>
    </source>
</evidence>
<evidence type="ECO:0000256" key="4">
    <source>
        <dbReference type="ARBA" id="ARBA00022827"/>
    </source>
</evidence>
<dbReference type="InterPro" id="IPR036188">
    <property type="entry name" value="FAD/NAD-bd_sf"/>
</dbReference>
<dbReference type="GO" id="GO:0050660">
    <property type="term" value="F:flavin adenine dinucleotide binding"/>
    <property type="evidence" value="ECO:0007669"/>
    <property type="project" value="InterPro"/>
</dbReference>